<protein>
    <submittedName>
        <fullName evidence="9">Membrane protein</fullName>
    </submittedName>
</protein>
<dbReference type="AlphaFoldDB" id="A0A377V5C6"/>
<evidence type="ECO:0000256" key="4">
    <source>
        <dbReference type="ARBA" id="ARBA00022723"/>
    </source>
</evidence>
<sequence length="246" mass="26529">MAYTSRLLNAIPGIRHAFLDVHETAAFPYAELAPVKLVHGNEVHHYQQPLPTRPHADAVFTAVAGQKVGVVTADCLPLLIASRDGRYVCSVHAGWQGLVSGIVDNSLACFRQQGVALADLVIAVGPHIHPCCYEVSAGFYQQLLDQPGGDRVARHRQRLFHSRSGPVSDPLKAAARGSDNLWFDLRAFAEAIFAEAGVAPASVEWLGVVPTAPRSRWAPTGAGPIFRRRRAFSIRGSCAKPEAGSR</sequence>
<dbReference type="EMBL" id="UGKT01000001">
    <property type="protein sequence ID" value="STT04248.1"/>
    <property type="molecule type" value="Genomic_DNA"/>
</dbReference>
<comment type="catalytic activity">
    <reaction evidence="8">
        <text>S-methyl-5'-thioadenosine + phosphate = 5-(methylsulfanyl)-alpha-D-ribose 1-phosphate + adenine</text>
        <dbReference type="Rhea" id="RHEA:11852"/>
        <dbReference type="ChEBI" id="CHEBI:16708"/>
        <dbReference type="ChEBI" id="CHEBI:17509"/>
        <dbReference type="ChEBI" id="CHEBI:43474"/>
        <dbReference type="ChEBI" id="CHEBI:58533"/>
        <dbReference type="EC" id="2.4.2.28"/>
    </reaction>
    <physiologicalReaction direction="left-to-right" evidence="8">
        <dbReference type="Rhea" id="RHEA:11853"/>
    </physiologicalReaction>
</comment>
<dbReference type="InterPro" id="IPR003730">
    <property type="entry name" value="Cu_polyphenol_OxRdtase"/>
</dbReference>
<dbReference type="Gene3D" id="3.60.140.10">
    <property type="entry name" value="CNF1/YfiH-like putative cysteine hydrolases"/>
    <property type="match status" value="1"/>
</dbReference>
<evidence type="ECO:0000256" key="7">
    <source>
        <dbReference type="ARBA" id="ARBA00048968"/>
    </source>
</evidence>
<comment type="catalytic activity">
    <reaction evidence="6">
        <text>adenosine + H2O + H(+) = inosine + NH4(+)</text>
        <dbReference type="Rhea" id="RHEA:24408"/>
        <dbReference type="ChEBI" id="CHEBI:15377"/>
        <dbReference type="ChEBI" id="CHEBI:15378"/>
        <dbReference type="ChEBI" id="CHEBI:16335"/>
        <dbReference type="ChEBI" id="CHEBI:17596"/>
        <dbReference type="ChEBI" id="CHEBI:28938"/>
        <dbReference type="EC" id="3.5.4.4"/>
    </reaction>
    <physiologicalReaction direction="left-to-right" evidence="6">
        <dbReference type="Rhea" id="RHEA:24409"/>
    </physiologicalReaction>
</comment>
<gene>
    <name evidence="9" type="primary">yfiH_1</name>
    <name evidence="9" type="ORF">NCTC13443_04444</name>
</gene>
<dbReference type="InterPro" id="IPR038371">
    <property type="entry name" value="Cu_polyphenol_OxRdtase_sf"/>
</dbReference>
<evidence type="ECO:0000256" key="2">
    <source>
        <dbReference type="ARBA" id="ARBA00007353"/>
    </source>
</evidence>
<evidence type="ECO:0000256" key="6">
    <source>
        <dbReference type="ARBA" id="ARBA00047989"/>
    </source>
</evidence>
<name>A0A377V5C6_KLEPN</name>
<proteinExistence type="inferred from homology"/>
<organism evidence="9 10">
    <name type="scientific">Klebsiella pneumoniae</name>
    <dbReference type="NCBI Taxonomy" id="573"/>
    <lineage>
        <taxon>Bacteria</taxon>
        <taxon>Pseudomonadati</taxon>
        <taxon>Pseudomonadota</taxon>
        <taxon>Gammaproteobacteria</taxon>
        <taxon>Enterobacterales</taxon>
        <taxon>Enterobacteriaceae</taxon>
        <taxon>Klebsiella/Raoultella group</taxon>
        <taxon>Klebsiella</taxon>
        <taxon>Klebsiella pneumoniae complex</taxon>
    </lineage>
</organism>
<dbReference type="Proteomes" id="UP000255518">
    <property type="component" value="Unassembled WGS sequence"/>
</dbReference>
<keyword evidence="5" id="KW-0862">Zinc</keyword>
<dbReference type="GO" id="GO:0017061">
    <property type="term" value="F:S-methyl-5-thioadenosine phosphorylase activity"/>
    <property type="evidence" value="ECO:0007669"/>
    <property type="project" value="UniProtKB-EC"/>
</dbReference>
<comment type="catalytic activity">
    <reaction evidence="1">
        <text>inosine + phosphate = alpha-D-ribose 1-phosphate + hypoxanthine</text>
        <dbReference type="Rhea" id="RHEA:27646"/>
        <dbReference type="ChEBI" id="CHEBI:17368"/>
        <dbReference type="ChEBI" id="CHEBI:17596"/>
        <dbReference type="ChEBI" id="CHEBI:43474"/>
        <dbReference type="ChEBI" id="CHEBI:57720"/>
        <dbReference type="EC" id="2.4.2.1"/>
    </reaction>
    <physiologicalReaction direction="left-to-right" evidence="1">
        <dbReference type="Rhea" id="RHEA:27647"/>
    </physiologicalReaction>
</comment>
<dbReference type="PANTHER" id="PTHR30616:SF3">
    <property type="entry name" value="PURINE NUCLEOSIDE PHOSPHORYLASE"/>
    <property type="match status" value="1"/>
</dbReference>
<dbReference type="SUPFAM" id="SSF64438">
    <property type="entry name" value="CNF1/YfiH-like putative cysteine hydrolases"/>
    <property type="match status" value="1"/>
</dbReference>
<evidence type="ECO:0000256" key="8">
    <source>
        <dbReference type="ARBA" id="ARBA00049893"/>
    </source>
</evidence>
<comment type="similarity">
    <text evidence="2">Belongs to the purine nucleoside phosphorylase YfiH/LACC1 family.</text>
</comment>
<evidence type="ECO:0000313" key="9">
    <source>
        <dbReference type="EMBL" id="STT04248.1"/>
    </source>
</evidence>
<evidence type="ECO:0000313" key="10">
    <source>
        <dbReference type="Proteomes" id="UP000255518"/>
    </source>
</evidence>
<dbReference type="GO" id="GO:0005507">
    <property type="term" value="F:copper ion binding"/>
    <property type="evidence" value="ECO:0007669"/>
    <property type="project" value="TreeGrafter"/>
</dbReference>
<dbReference type="PANTHER" id="PTHR30616">
    <property type="entry name" value="UNCHARACTERIZED PROTEIN YFIH"/>
    <property type="match status" value="1"/>
</dbReference>
<reference evidence="9 10" key="1">
    <citation type="submission" date="2018-06" db="EMBL/GenBank/DDBJ databases">
        <authorList>
            <consortium name="Pathogen Informatics"/>
            <person name="Doyle S."/>
        </authorList>
    </citation>
    <scope>NUCLEOTIDE SEQUENCE [LARGE SCALE GENOMIC DNA]</scope>
    <source>
        <strain evidence="9 10">NCTC13443</strain>
    </source>
</reference>
<keyword evidence="3" id="KW-0808">Transferase</keyword>
<accession>A0A377V5C6</accession>
<comment type="catalytic activity">
    <reaction evidence="7">
        <text>adenosine + phosphate = alpha-D-ribose 1-phosphate + adenine</text>
        <dbReference type="Rhea" id="RHEA:27642"/>
        <dbReference type="ChEBI" id="CHEBI:16335"/>
        <dbReference type="ChEBI" id="CHEBI:16708"/>
        <dbReference type="ChEBI" id="CHEBI:43474"/>
        <dbReference type="ChEBI" id="CHEBI:57720"/>
        <dbReference type="EC" id="2.4.2.1"/>
    </reaction>
    <physiologicalReaction direction="left-to-right" evidence="7">
        <dbReference type="Rhea" id="RHEA:27643"/>
    </physiologicalReaction>
</comment>
<dbReference type="InterPro" id="IPR011324">
    <property type="entry name" value="Cytotoxic_necrot_fac-like_cat"/>
</dbReference>
<dbReference type="Pfam" id="PF02578">
    <property type="entry name" value="Cu-oxidase_4"/>
    <property type="match status" value="1"/>
</dbReference>
<evidence type="ECO:0000256" key="5">
    <source>
        <dbReference type="ARBA" id="ARBA00022833"/>
    </source>
</evidence>
<keyword evidence="4" id="KW-0479">Metal-binding</keyword>
<dbReference type="CDD" id="cd16833">
    <property type="entry name" value="YfiH"/>
    <property type="match status" value="1"/>
</dbReference>
<evidence type="ECO:0000256" key="1">
    <source>
        <dbReference type="ARBA" id="ARBA00000553"/>
    </source>
</evidence>
<evidence type="ECO:0000256" key="3">
    <source>
        <dbReference type="ARBA" id="ARBA00022679"/>
    </source>
</evidence>